<sequence length="99" mass="10989">MAEDTDIDGLGGPVESRPWMHSRTPSRDLITSYQESPESVGMPRLVPSQVAPGPTKISIPKDVDVTSVEEFWQRREGPRDVSSFFSFDHLAQDQVTSVS</sequence>
<reference evidence="2" key="1">
    <citation type="submission" date="2021-02" db="EMBL/GenBank/DDBJ databases">
        <authorList>
            <person name="Dougan E. K."/>
            <person name="Rhodes N."/>
            <person name="Thang M."/>
            <person name="Chan C."/>
        </authorList>
    </citation>
    <scope>NUCLEOTIDE SEQUENCE</scope>
</reference>
<evidence type="ECO:0000256" key="1">
    <source>
        <dbReference type="SAM" id="MobiDB-lite"/>
    </source>
</evidence>
<evidence type="ECO:0000313" key="3">
    <source>
        <dbReference type="Proteomes" id="UP000649617"/>
    </source>
</evidence>
<protein>
    <submittedName>
        <fullName evidence="2">Uncharacterized protein</fullName>
    </submittedName>
</protein>
<evidence type="ECO:0000313" key="2">
    <source>
        <dbReference type="EMBL" id="CAE7736643.1"/>
    </source>
</evidence>
<accession>A0A812XMN0</accession>
<proteinExistence type="predicted"/>
<organism evidence="2 3">
    <name type="scientific">Symbiodinium pilosum</name>
    <name type="common">Dinoflagellate</name>
    <dbReference type="NCBI Taxonomy" id="2952"/>
    <lineage>
        <taxon>Eukaryota</taxon>
        <taxon>Sar</taxon>
        <taxon>Alveolata</taxon>
        <taxon>Dinophyceae</taxon>
        <taxon>Suessiales</taxon>
        <taxon>Symbiodiniaceae</taxon>
        <taxon>Symbiodinium</taxon>
    </lineage>
</organism>
<dbReference type="AlphaFoldDB" id="A0A812XMN0"/>
<dbReference type="Proteomes" id="UP000649617">
    <property type="component" value="Unassembled WGS sequence"/>
</dbReference>
<feature type="region of interest" description="Disordered" evidence="1">
    <location>
        <begin position="1"/>
        <end position="25"/>
    </location>
</feature>
<keyword evidence="3" id="KW-1185">Reference proteome</keyword>
<comment type="caution">
    <text evidence="2">The sequence shown here is derived from an EMBL/GenBank/DDBJ whole genome shotgun (WGS) entry which is preliminary data.</text>
</comment>
<gene>
    <name evidence="2" type="ORF">SPIL2461_LOCUS21176</name>
</gene>
<name>A0A812XMN0_SYMPI</name>
<dbReference type="EMBL" id="CAJNIZ010046012">
    <property type="protein sequence ID" value="CAE7736643.1"/>
    <property type="molecule type" value="Genomic_DNA"/>
</dbReference>